<evidence type="ECO:0000313" key="3">
    <source>
        <dbReference type="Proteomes" id="UP000006764"/>
    </source>
</evidence>
<keyword evidence="3" id="KW-1185">Reference proteome</keyword>
<evidence type="ECO:0000256" key="1">
    <source>
        <dbReference type="SAM" id="Phobius"/>
    </source>
</evidence>
<name>A0A0B4XJX9_9GAMM</name>
<gene>
    <name evidence="2" type="ORF">S7S_10810</name>
</gene>
<dbReference type="HOGENOM" id="CLU_2285473_0_0_6"/>
<accession>A0A0B4XJX9</accession>
<dbReference type="EMBL" id="CP004387">
    <property type="protein sequence ID" value="AJD48574.1"/>
    <property type="molecule type" value="Genomic_DNA"/>
</dbReference>
<dbReference type="Proteomes" id="UP000006764">
    <property type="component" value="Chromosome"/>
</dbReference>
<keyword evidence="1" id="KW-0812">Transmembrane</keyword>
<dbReference type="AlphaFoldDB" id="A0A0B4XJX9"/>
<dbReference type="KEGG" id="apac:S7S_10810"/>
<evidence type="ECO:0000313" key="2">
    <source>
        <dbReference type="EMBL" id="AJD48574.1"/>
    </source>
</evidence>
<keyword evidence="1" id="KW-0472">Membrane</keyword>
<sequence>MMAWSTYLGAAVVTLAVLWWLTWRWSAAVKLPLRALAIAFLLTPWPVARDTDALGPAWVVTMFDTLVQSDADPLRAGAPLLAAILLALAVAGVIHYLRRTR</sequence>
<proteinExistence type="predicted"/>
<dbReference type="STRING" id="391936.S7S_10810"/>
<reference evidence="2 3" key="1">
    <citation type="journal article" date="2012" name="J. Bacteriol.">
        <title>Genome sequence of an alkane-degrading bacterium, Alcanivorax pacificus type strain W11-5, isolated from deep sea sediment.</title>
        <authorList>
            <person name="Lai Q."/>
            <person name="Shao Z."/>
        </authorList>
    </citation>
    <scope>NUCLEOTIDE SEQUENCE [LARGE SCALE GENOMIC DNA]</scope>
    <source>
        <strain evidence="2 3">W11-5</strain>
    </source>
</reference>
<keyword evidence="1" id="KW-1133">Transmembrane helix</keyword>
<protein>
    <submittedName>
        <fullName evidence="2">Uncharacterized protein</fullName>
    </submittedName>
</protein>
<feature type="transmembrane region" description="Helical" evidence="1">
    <location>
        <begin position="76"/>
        <end position="97"/>
    </location>
</feature>
<organism evidence="2 3">
    <name type="scientific">Isoalcanivorax pacificus W11-5</name>
    <dbReference type="NCBI Taxonomy" id="391936"/>
    <lineage>
        <taxon>Bacteria</taxon>
        <taxon>Pseudomonadati</taxon>
        <taxon>Pseudomonadota</taxon>
        <taxon>Gammaproteobacteria</taxon>
        <taxon>Oceanospirillales</taxon>
        <taxon>Alcanivoracaceae</taxon>
        <taxon>Isoalcanivorax</taxon>
    </lineage>
</organism>